<sequence>MLKRGAVVFLTLAGVVLSTGCVLRGPSGIKDQLERSNGRTYQREFGITVGRTGLGIARMAMRIGDEGEAVHMLRGVNKVQVGVYEVVDQGNGTGRSARASDFGLYDPLVQVREDGETVLVLAREEDETIRRLLVVVDSDDELVIVRLRGDLERIIEDAIRLGLSEGGREELADPVVEEYRRRNDGSRPVFL</sequence>
<dbReference type="AlphaFoldDB" id="A0A8J6XUX5"/>
<dbReference type="Proteomes" id="UP000648239">
    <property type="component" value="Unassembled WGS sequence"/>
</dbReference>
<dbReference type="Pfam" id="PF14060">
    <property type="entry name" value="DUF4252"/>
    <property type="match status" value="1"/>
</dbReference>
<protein>
    <submittedName>
        <fullName evidence="1">DUF4252 domain-containing protein</fullName>
    </submittedName>
</protein>
<accession>A0A8J6XUX5</accession>
<proteinExistence type="predicted"/>
<name>A0A8J6XUX5_9BACT</name>
<dbReference type="InterPro" id="IPR025348">
    <property type="entry name" value="DUF4252"/>
</dbReference>
<comment type="caution">
    <text evidence="1">The sequence shown here is derived from an EMBL/GenBank/DDBJ whole genome shotgun (WGS) entry which is preliminary data.</text>
</comment>
<dbReference type="PROSITE" id="PS51257">
    <property type="entry name" value="PROKAR_LIPOPROTEIN"/>
    <property type="match status" value="1"/>
</dbReference>
<organism evidence="1 2">
    <name type="scientific">Candidatus Polarisedimenticola svalbardensis</name>
    <dbReference type="NCBI Taxonomy" id="2886004"/>
    <lineage>
        <taxon>Bacteria</taxon>
        <taxon>Pseudomonadati</taxon>
        <taxon>Acidobacteriota</taxon>
        <taxon>Candidatus Polarisedimenticolia</taxon>
        <taxon>Candidatus Polarisedimenticolales</taxon>
        <taxon>Candidatus Polarisedimenticolaceae</taxon>
        <taxon>Candidatus Polarisedimenticola</taxon>
    </lineage>
</organism>
<reference evidence="1 2" key="1">
    <citation type="submission" date="2020-08" db="EMBL/GenBank/DDBJ databases">
        <title>Acidobacteriota in marine sediments use diverse sulfur dissimilation pathways.</title>
        <authorList>
            <person name="Wasmund K."/>
        </authorList>
    </citation>
    <scope>NUCLEOTIDE SEQUENCE [LARGE SCALE GENOMIC DNA]</scope>
    <source>
        <strain evidence="1">MAG AM4</strain>
    </source>
</reference>
<dbReference type="EMBL" id="JACXWD010000030">
    <property type="protein sequence ID" value="MBD3868388.1"/>
    <property type="molecule type" value="Genomic_DNA"/>
</dbReference>
<evidence type="ECO:0000313" key="1">
    <source>
        <dbReference type="EMBL" id="MBD3868388.1"/>
    </source>
</evidence>
<gene>
    <name evidence="1" type="ORF">IFK94_09710</name>
</gene>
<evidence type="ECO:0000313" key="2">
    <source>
        <dbReference type="Proteomes" id="UP000648239"/>
    </source>
</evidence>